<dbReference type="Proteomes" id="UP000231057">
    <property type="component" value="Chromosome"/>
</dbReference>
<evidence type="ECO:0000256" key="2">
    <source>
        <dbReference type="SAM" id="Phobius"/>
    </source>
</evidence>
<dbReference type="SUPFAM" id="SSF90257">
    <property type="entry name" value="Myosin rod fragments"/>
    <property type="match status" value="1"/>
</dbReference>
<reference evidence="3 4" key="1">
    <citation type="submission" date="2016-11" db="EMBL/GenBank/DDBJ databases">
        <title>Complete genome sequence of thermophilic cyanobacteria strain Synechococcus sp. PCC6715.</title>
        <authorList>
            <person name="Tang J."/>
            <person name="Daroch M."/>
            <person name="Liang Y."/>
            <person name="Jiang D."/>
            <person name="Shah M."/>
        </authorList>
    </citation>
    <scope>NUCLEOTIDE SEQUENCE [LARGE SCALE GENOMIC DNA]</scope>
    <source>
        <strain evidence="3 4">PCC 6715</strain>
    </source>
</reference>
<feature type="coiled-coil region" evidence="1">
    <location>
        <begin position="43"/>
        <end position="122"/>
    </location>
</feature>
<protein>
    <submittedName>
        <fullName evidence="3">Uncharacterized protein</fullName>
    </submittedName>
</protein>
<keyword evidence="2" id="KW-1133">Transmembrane helix</keyword>
<sequence>MLLATLSDQGSFALTLYGIGITAILLFTLLRWAQHPSRIEKERDRYQRELSQCQAECAQLRQQLQQISTDNQNLLRDRDHWQQQHQALSQQLTTLEATYQQLEQNLHRLEQERDRLQHALNQPPDWWHEMTKNYQTWWESLPFLPHEETGSNSSQQ</sequence>
<keyword evidence="1" id="KW-0175">Coiled coil</keyword>
<gene>
    <name evidence="3" type="ORF">BRW62_07735</name>
</gene>
<dbReference type="RefSeq" id="WP_099799002.1">
    <property type="nucleotide sequence ID" value="NZ_CP018092.1"/>
</dbReference>
<dbReference type="OrthoDB" id="565071at2"/>
<dbReference type="AlphaFoldDB" id="A0A2D2Q2B0"/>
<reference evidence="4" key="2">
    <citation type="journal article" date="2022" name="Front. Microbiol.">
        <title>Comparative Genomic Analysis Revealed Distinct Molecular Components and Organization of CO2-Concentrating Mechanism in Thermophilic Cyanobacteria.</title>
        <authorList>
            <person name="Tang J."/>
            <person name="Zhou H."/>
            <person name="Yao D."/>
            <person name="Riaz S."/>
            <person name="You D."/>
            <person name="Klepacz-Smolka A."/>
            <person name="Daroch M."/>
        </authorList>
    </citation>
    <scope>NUCLEOTIDE SEQUENCE [LARGE SCALE GENOMIC DNA]</scope>
    <source>
        <strain evidence="4">PCC 6715</strain>
    </source>
</reference>
<organism evidence="3 4">
    <name type="scientific">Parathermosynechococcus lividus PCC 6715</name>
    <dbReference type="NCBI Taxonomy" id="1917166"/>
    <lineage>
        <taxon>Bacteria</taxon>
        <taxon>Bacillati</taxon>
        <taxon>Cyanobacteriota</taxon>
        <taxon>Cyanophyceae</taxon>
        <taxon>Acaryochloridales</taxon>
        <taxon>Thermosynechococcaceae</taxon>
        <taxon>Parathermosynechococcus</taxon>
    </lineage>
</organism>
<keyword evidence="2" id="KW-0812">Transmembrane</keyword>
<accession>A0A2D2Q2B0</accession>
<dbReference type="KEGG" id="slw:BRW62_07735"/>
<evidence type="ECO:0000313" key="3">
    <source>
        <dbReference type="EMBL" id="ATS18661.1"/>
    </source>
</evidence>
<evidence type="ECO:0000256" key="1">
    <source>
        <dbReference type="SAM" id="Coils"/>
    </source>
</evidence>
<feature type="transmembrane region" description="Helical" evidence="2">
    <location>
        <begin position="12"/>
        <end position="33"/>
    </location>
</feature>
<keyword evidence="2" id="KW-0472">Membrane</keyword>
<keyword evidence="4" id="KW-1185">Reference proteome</keyword>
<proteinExistence type="predicted"/>
<dbReference type="Gene3D" id="1.10.287.1490">
    <property type="match status" value="1"/>
</dbReference>
<dbReference type="EMBL" id="CP018092">
    <property type="protein sequence ID" value="ATS18661.1"/>
    <property type="molecule type" value="Genomic_DNA"/>
</dbReference>
<name>A0A2D2Q2B0_PARLV</name>
<evidence type="ECO:0000313" key="4">
    <source>
        <dbReference type="Proteomes" id="UP000231057"/>
    </source>
</evidence>